<gene>
    <name evidence="2" type="ORF">ILYODFUR_022180</name>
</gene>
<accession>A0ABV0UAD0</accession>
<comment type="caution">
    <text evidence="2">The sequence shown here is derived from an EMBL/GenBank/DDBJ whole genome shotgun (WGS) entry which is preliminary data.</text>
</comment>
<organism evidence="2 3">
    <name type="scientific">Ilyodon furcidens</name>
    <name type="common">goldbreast splitfin</name>
    <dbReference type="NCBI Taxonomy" id="33524"/>
    <lineage>
        <taxon>Eukaryota</taxon>
        <taxon>Metazoa</taxon>
        <taxon>Chordata</taxon>
        <taxon>Craniata</taxon>
        <taxon>Vertebrata</taxon>
        <taxon>Euteleostomi</taxon>
        <taxon>Actinopterygii</taxon>
        <taxon>Neopterygii</taxon>
        <taxon>Teleostei</taxon>
        <taxon>Neoteleostei</taxon>
        <taxon>Acanthomorphata</taxon>
        <taxon>Ovalentaria</taxon>
        <taxon>Atherinomorphae</taxon>
        <taxon>Cyprinodontiformes</taxon>
        <taxon>Goodeidae</taxon>
        <taxon>Ilyodon</taxon>
    </lineage>
</organism>
<dbReference type="EMBL" id="JAHRIQ010060354">
    <property type="protein sequence ID" value="MEQ2241123.1"/>
    <property type="molecule type" value="Genomic_DNA"/>
</dbReference>
<evidence type="ECO:0000313" key="2">
    <source>
        <dbReference type="EMBL" id="MEQ2241123.1"/>
    </source>
</evidence>
<protein>
    <submittedName>
        <fullName evidence="2">Uncharacterized protein</fullName>
    </submittedName>
</protein>
<reference evidence="2 3" key="1">
    <citation type="submission" date="2021-06" db="EMBL/GenBank/DDBJ databases">
        <authorList>
            <person name="Palmer J.M."/>
        </authorList>
    </citation>
    <scope>NUCLEOTIDE SEQUENCE [LARGE SCALE GENOMIC DNA]</scope>
    <source>
        <strain evidence="3">if_2019</strain>
        <tissue evidence="2">Muscle</tissue>
    </source>
</reference>
<proteinExistence type="predicted"/>
<feature type="region of interest" description="Disordered" evidence="1">
    <location>
        <begin position="31"/>
        <end position="60"/>
    </location>
</feature>
<dbReference type="Proteomes" id="UP001482620">
    <property type="component" value="Unassembled WGS sequence"/>
</dbReference>
<name>A0ABV0UAD0_9TELE</name>
<evidence type="ECO:0000256" key="1">
    <source>
        <dbReference type="SAM" id="MobiDB-lite"/>
    </source>
</evidence>
<sequence length="146" mass="16279">MTLLFWYLNNKLVLENPGSLQCLDEFRKNTEQQADKASTDADLQDSSSDSEEELMGQYQEAVSRSQGLLGGAKATCNAKHLGGFRWESRQKYSPLAAEYDGYSSEDSADDGTSSTHHLLCTNVPQQQNEKVLENRCRLHTLMQAVG</sequence>
<keyword evidence="3" id="KW-1185">Reference proteome</keyword>
<evidence type="ECO:0000313" key="3">
    <source>
        <dbReference type="Proteomes" id="UP001482620"/>
    </source>
</evidence>